<dbReference type="HOGENOM" id="CLU_3122585_0_0_6"/>
<proteinExistence type="predicted"/>
<evidence type="ECO:0000313" key="2">
    <source>
        <dbReference type="Proteomes" id="UP000014900"/>
    </source>
</evidence>
<name>S4YRB8_SERPL</name>
<sequence>MFIKFYYVQCDIDRACNFYIHLIPPQITSMNDCKQFSQISHSSPIRIEPI</sequence>
<dbReference type="EMBL" id="CP006566">
    <property type="protein sequence ID" value="AGP47369.1"/>
    <property type="molecule type" value="Genomic_DNA"/>
</dbReference>
<reference evidence="1 2" key="1">
    <citation type="journal article" date="2013" name="Genome Announc.">
        <title>Genome Sequence of Serratia plymuthica Strain S13, an Endophyte with Germination- and Plant-Growth-Promoting Activity from the Flower of Styrian Oil Pumpkin.</title>
        <authorList>
            <person name="Muller H."/>
            <person name="Furnkranz M."/>
            <person name="Grube M."/>
            <person name="Berg G."/>
        </authorList>
    </citation>
    <scope>NUCLEOTIDE SEQUENCE [LARGE SCALE GENOMIC DNA]</scope>
    <source>
        <strain evidence="1">S13</strain>
    </source>
</reference>
<organism evidence="1 2">
    <name type="scientific">Serratia plymuthica S13</name>
    <dbReference type="NCBI Taxonomy" id="1348660"/>
    <lineage>
        <taxon>Bacteria</taxon>
        <taxon>Pseudomonadati</taxon>
        <taxon>Pseudomonadota</taxon>
        <taxon>Gammaproteobacteria</taxon>
        <taxon>Enterobacterales</taxon>
        <taxon>Yersiniaceae</taxon>
        <taxon>Serratia</taxon>
    </lineage>
</organism>
<dbReference type="AlphaFoldDB" id="S4YRB8"/>
<protein>
    <submittedName>
        <fullName evidence="1">Uncharacterized protein</fullName>
    </submittedName>
</protein>
<gene>
    <name evidence="1" type="ORF">M621_22055</name>
</gene>
<evidence type="ECO:0000313" key="1">
    <source>
        <dbReference type="EMBL" id="AGP47369.1"/>
    </source>
</evidence>
<dbReference type="KEGG" id="sry:M621_22055"/>
<dbReference type="Proteomes" id="UP000014900">
    <property type="component" value="Chromosome"/>
</dbReference>
<accession>S4YRB8</accession>